<evidence type="ECO:0000259" key="2">
    <source>
        <dbReference type="Pfam" id="PF03732"/>
    </source>
</evidence>
<dbReference type="InterPro" id="IPR005162">
    <property type="entry name" value="Retrotrans_gag_dom"/>
</dbReference>
<dbReference type="AlphaFoldDB" id="A0A8T1XKA2"/>
<organism evidence="3 4">
    <name type="scientific">Arabidopsis suecica</name>
    <name type="common">Swedish thale-cress</name>
    <name type="synonym">Cardaminopsis suecica</name>
    <dbReference type="NCBI Taxonomy" id="45249"/>
    <lineage>
        <taxon>Eukaryota</taxon>
        <taxon>Viridiplantae</taxon>
        <taxon>Streptophyta</taxon>
        <taxon>Embryophyta</taxon>
        <taxon>Tracheophyta</taxon>
        <taxon>Spermatophyta</taxon>
        <taxon>Magnoliopsida</taxon>
        <taxon>eudicotyledons</taxon>
        <taxon>Gunneridae</taxon>
        <taxon>Pentapetalae</taxon>
        <taxon>rosids</taxon>
        <taxon>malvids</taxon>
        <taxon>Brassicales</taxon>
        <taxon>Brassicaceae</taxon>
        <taxon>Camelineae</taxon>
        <taxon>Arabidopsis</taxon>
    </lineage>
</organism>
<proteinExistence type="predicted"/>
<dbReference type="OrthoDB" id="1223333at2759"/>
<dbReference type="Proteomes" id="UP000694251">
    <property type="component" value="Unassembled WGS sequence"/>
</dbReference>
<feature type="region of interest" description="Disordered" evidence="1">
    <location>
        <begin position="1"/>
        <end position="25"/>
    </location>
</feature>
<feature type="region of interest" description="Disordered" evidence="1">
    <location>
        <begin position="822"/>
        <end position="845"/>
    </location>
</feature>
<name>A0A8T1XKA2_ARASU</name>
<accession>A0A8T1XKA2</accession>
<protein>
    <submittedName>
        <fullName evidence="3">Retrotransposon gag domain</fullName>
    </submittedName>
</protein>
<feature type="domain" description="Retrotransposon gag" evidence="2">
    <location>
        <begin position="103"/>
        <end position="196"/>
    </location>
</feature>
<evidence type="ECO:0000256" key="1">
    <source>
        <dbReference type="SAM" id="MobiDB-lite"/>
    </source>
</evidence>
<dbReference type="PANTHER" id="PTHR33067:SF31">
    <property type="entry name" value="RNA-DIRECTED DNA POLYMERASE"/>
    <property type="match status" value="1"/>
</dbReference>
<feature type="compositionally biased region" description="Acidic residues" evidence="1">
    <location>
        <begin position="427"/>
        <end position="439"/>
    </location>
</feature>
<comment type="caution">
    <text evidence="3">The sequence shown here is derived from an EMBL/GenBank/DDBJ whole genome shotgun (WGS) entry which is preliminary data.</text>
</comment>
<evidence type="ECO:0000313" key="4">
    <source>
        <dbReference type="Proteomes" id="UP000694251"/>
    </source>
</evidence>
<feature type="compositionally biased region" description="Polar residues" evidence="1">
    <location>
        <begin position="440"/>
        <end position="452"/>
    </location>
</feature>
<feature type="compositionally biased region" description="Basic and acidic residues" evidence="1">
    <location>
        <begin position="7"/>
        <end position="19"/>
    </location>
</feature>
<gene>
    <name evidence="3" type="ORF">ISN44_Un74g000020</name>
</gene>
<reference evidence="3 4" key="1">
    <citation type="submission" date="2020-12" db="EMBL/GenBank/DDBJ databases">
        <title>Concerted genomic and epigenomic changes stabilize Arabidopsis allopolyploids.</title>
        <authorList>
            <person name="Chen Z."/>
        </authorList>
    </citation>
    <scope>NUCLEOTIDE SEQUENCE [LARGE SCALE GENOMIC DNA]</scope>
    <source>
        <strain evidence="3">As9502</strain>
        <tissue evidence="3">Leaf</tissue>
    </source>
</reference>
<sequence>MDDFDESVDRHQQGVDRHHTGNMPMTFADYNRPDPVYSNRSAIRPPPPTRADFTFKPWYNDLVSKNQFDGLEGQFPFDHIEKFEDMVSSIKAEGVPPDYLLCKLFPYSLGERRTIWLRQLRPGSLTTWQEVKDAFLIHFYDESMSEEVRLQISSFSQGPTESFKAAWLRFGSYQRNCPHHGFNKIRLLGIFFKGIDYHCQVILDGASNGNFTTRTPSEATSLIENSASSYSIRGIDNKRRQLAAKVDSKKLEQSDIHSVSTSCQSIQHPAHSTTSTPPSTCNIEAMLEEIFTRISALNSKVNNISTQLNNTTSSNAYVCAVQLRSGLQQTISEMPLMTACHAVLMESEADLVDVTESEDDFVVAEAVSTDTNWCRPTPVQKSEKLRCDEAKSTWFNTDCEDNSTHSLSVDRHHLGVDRHSSGTEAESTFDEAESSELDTAESTPDSSFNRHSPSVDRHWTCTAPIRLEFPPVAEQVYTPQVPYKLSPSLQRALILYAAPQEKIDKKKTLVVSEQVSGIIKSRMPEKLPDPGSFVLDCSISTVRFPRSLCDLGFCINLIPHSVALRLGMTAYMPTKITLLLADRSKRIPEGVLEDVPMQIGECLIPTDFVVLENEEEPTDPLILGRSSLATAGAQIDVKQGRISLHVCDMVMTFDMDKLKKPPTIDGQVFSVETSTDITARYVKELDSVEQVTLKAAKLEDWSGDYLFNARFQDEVQISDKLLQDDVFLMESRIAEIDCRTSAEIRAADLVSIDTTMVSVDTRLDEMDHCRPHHLVVDTRSRHSAPVSVDTTYVGRHPGRVESKLSVKAVFRAEIMAASPGTVATAPLPLHPPPKQLRYSRSPPKPPDFIDKTLKFSKTVLRLSKPRVSRRALVSSFDDCAGKRSIPPIHESRPADVTYFHGQPHALTA</sequence>
<feature type="region of interest" description="Disordered" evidence="1">
    <location>
        <begin position="415"/>
        <end position="455"/>
    </location>
</feature>
<keyword evidence="4" id="KW-1185">Reference proteome</keyword>
<dbReference type="Pfam" id="PF03732">
    <property type="entry name" value="Retrotrans_gag"/>
    <property type="match status" value="1"/>
</dbReference>
<dbReference type="PANTHER" id="PTHR33067">
    <property type="entry name" value="RNA-DIRECTED DNA POLYMERASE-RELATED"/>
    <property type="match status" value="1"/>
</dbReference>
<evidence type="ECO:0000313" key="3">
    <source>
        <dbReference type="EMBL" id="KAG7530824.1"/>
    </source>
</evidence>
<dbReference type="CDD" id="cd00303">
    <property type="entry name" value="retropepsin_like"/>
    <property type="match status" value="1"/>
</dbReference>
<dbReference type="EMBL" id="JAEFBJ010000074">
    <property type="protein sequence ID" value="KAG7530824.1"/>
    <property type="molecule type" value="Genomic_DNA"/>
</dbReference>